<proteinExistence type="predicted"/>
<dbReference type="EMBL" id="APJZ01000002">
    <property type="protein sequence ID" value="EOD42644.1"/>
    <property type="molecule type" value="Genomic_DNA"/>
</dbReference>
<keyword evidence="1" id="KW-1133">Transmembrane helix</keyword>
<gene>
    <name evidence="2" type="ORF">Nst1_376</name>
</gene>
<keyword evidence="3" id="KW-1185">Reference proteome</keyword>
<comment type="caution">
    <text evidence="2">The sequence shown here is derived from an EMBL/GenBank/DDBJ whole genome shotgun (WGS) entry which is preliminary data.</text>
</comment>
<organism evidence="2 3">
    <name type="scientific">Nanobsidianus stetteri</name>
    <dbReference type="NCBI Taxonomy" id="1294122"/>
    <lineage>
        <taxon>Archaea</taxon>
        <taxon>Nanobdellota</taxon>
        <taxon>Candidatus Nanoarchaeia</taxon>
        <taxon>Nanoarchaeales</taxon>
        <taxon>Nanopusillaceae</taxon>
        <taxon>Candidatus Nanobsidianus</taxon>
    </lineage>
</organism>
<dbReference type="Proteomes" id="UP000053279">
    <property type="component" value="Unassembled WGS sequence"/>
</dbReference>
<feature type="transmembrane region" description="Helical" evidence="1">
    <location>
        <begin position="6"/>
        <end position="28"/>
    </location>
</feature>
<protein>
    <submittedName>
        <fullName evidence="2">Putative secreted or membrane protein</fullName>
    </submittedName>
</protein>
<name>R1G9X3_NANST</name>
<keyword evidence="1" id="KW-0812">Transmembrane</keyword>
<reference evidence="2 3" key="1">
    <citation type="submission" date="2013-02" db="EMBL/GenBank/DDBJ databases">
        <title>Insights into archaeal evolution and symbiosis from the genomes of a Nanoarchaeon and its crenarchaeal host from Yellowstone National Park.</title>
        <authorList>
            <person name="Podar M."/>
            <person name="Makarova K.S."/>
            <person name="Graham D.E."/>
            <person name="Wolf Y.I."/>
            <person name="Koonin E.V."/>
            <person name="Reysenbach A.-L."/>
        </authorList>
    </citation>
    <scope>NUCLEOTIDE SEQUENCE [LARGE SCALE GENOMIC DNA]</scope>
</reference>
<keyword evidence="1" id="KW-0472">Membrane</keyword>
<evidence type="ECO:0000256" key="1">
    <source>
        <dbReference type="SAM" id="Phobius"/>
    </source>
</evidence>
<evidence type="ECO:0000313" key="3">
    <source>
        <dbReference type="Proteomes" id="UP000053279"/>
    </source>
</evidence>
<accession>R1G9X3</accession>
<sequence>MKKEDIIIFIVLTVIFFVIFYIAFYKLFGKNIGTSKNMPINITFYPNPYQYNANYVNNTLYLNITDYQLPYINTSNFILNITENIYNLTCGKEIIYTNQSVLCYVKNIIIENNTMIQLLYPFNNVLYNIEYNITT</sequence>
<evidence type="ECO:0000313" key="2">
    <source>
        <dbReference type="EMBL" id="EOD42644.1"/>
    </source>
</evidence>
<dbReference type="AlphaFoldDB" id="R1G9X3"/>